<protein>
    <submittedName>
        <fullName evidence="2">Anti-sigma regulatory factor</fullName>
    </submittedName>
</protein>
<dbReference type="EMBL" id="BNAV01000003">
    <property type="protein sequence ID" value="GHF52199.1"/>
    <property type="molecule type" value="Genomic_DNA"/>
</dbReference>
<gene>
    <name evidence="2" type="primary">rsbT</name>
    <name evidence="2" type="ORF">GCM10017566_26890</name>
</gene>
<evidence type="ECO:0000313" key="2">
    <source>
        <dbReference type="EMBL" id="GHF52199.1"/>
    </source>
</evidence>
<organism evidence="2 3">
    <name type="scientific">Amycolatopsis bartoniae</name>
    <dbReference type="NCBI Taxonomy" id="941986"/>
    <lineage>
        <taxon>Bacteria</taxon>
        <taxon>Bacillati</taxon>
        <taxon>Actinomycetota</taxon>
        <taxon>Actinomycetes</taxon>
        <taxon>Pseudonocardiales</taxon>
        <taxon>Pseudonocardiaceae</taxon>
        <taxon>Amycolatopsis</taxon>
    </lineage>
</organism>
<dbReference type="SMART" id="SM00387">
    <property type="entry name" value="HATPase_c"/>
    <property type="match status" value="1"/>
</dbReference>
<dbReference type="Pfam" id="PF02518">
    <property type="entry name" value="HATPase_c"/>
    <property type="match status" value="1"/>
</dbReference>
<dbReference type="SUPFAM" id="SSF55874">
    <property type="entry name" value="ATPase domain of HSP90 chaperone/DNA topoisomerase II/histidine kinase"/>
    <property type="match status" value="1"/>
</dbReference>
<dbReference type="InterPro" id="IPR036890">
    <property type="entry name" value="HATPase_C_sf"/>
</dbReference>
<evidence type="ECO:0000313" key="3">
    <source>
        <dbReference type="Proteomes" id="UP000658656"/>
    </source>
</evidence>
<accession>A0A8H9IV79</accession>
<dbReference type="InterPro" id="IPR003594">
    <property type="entry name" value="HATPase_dom"/>
</dbReference>
<dbReference type="Proteomes" id="UP000658656">
    <property type="component" value="Unassembled WGS sequence"/>
</dbReference>
<evidence type="ECO:0000259" key="1">
    <source>
        <dbReference type="SMART" id="SM00387"/>
    </source>
</evidence>
<comment type="caution">
    <text evidence="2">The sequence shown here is derived from an EMBL/GenBank/DDBJ whole genome shotgun (WGS) entry which is preliminary data.</text>
</comment>
<sequence>MAINGETDIVHVRQAAREAAVTAGFSLVQQTKLVTAASELARNTLIYGGGGRAEIVIEESAFGDTVRLVFVDSGPGIPDIDLALTDGYTTGSGLGLGLGGARRLADQFHIDSAPGKGTRIELSITTRRKP</sequence>
<keyword evidence="3" id="KW-1185">Reference proteome</keyword>
<dbReference type="Gene3D" id="3.30.565.10">
    <property type="entry name" value="Histidine kinase-like ATPase, C-terminal domain"/>
    <property type="match status" value="1"/>
</dbReference>
<proteinExistence type="predicted"/>
<dbReference type="AlphaFoldDB" id="A0A8H9IV79"/>
<name>A0A8H9IV79_9PSEU</name>
<reference evidence="2" key="1">
    <citation type="journal article" date="2014" name="Int. J. Syst. Evol. Microbiol.">
        <title>Complete genome sequence of Corynebacterium casei LMG S-19264T (=DSM 44701T), isolated from a smear-ripened cheese.</title>
        <authorList>
            <consortium name="US DOE Joint Genome Institute (JGI-PGF)"/>
            <person name="Walter F."/>
            <person name="Albersmeier A."/>
            <person name="Kalinowski J."/>
            <person name="Ruckert C."/>
        </authorList>
    </citation>
    <scope>NUCLEOTIDE SEQUENCE</scope>
    <source>
        <strain evidence="2">CGMCC 4.7679</strain>
    </source>
</reference>
<feature type="domain" description="Histidine kinase/HSP90-like ATPase" evidence="1">
    <location>
        <begin position="28"/>
        <end position="128"/>
    </location>
</feature>
<reference evidence="2" key="2">
    <citation type="submission" date="2020-09" db="EMBL/GenBank/DDBJ databases">
        <authorList>
            <person name="Sun Q."/>
            <person name="Zhou Y."/>
        </authorList>
    </citation>
    <scope>NUCLEOTIDE SEQUENCE</scope>
    <source>
        <strain evidence="2">CGMCC 4.7679</strain>
    </source>
</reference>